<keyword evidence="2" id="KW-1185">Reference proteome</keyword>
<comment type="caution">
    <text evidence="1">The sequence shown here is derived from an EMBL/GenBank/DDBJ whole genome shotgun (WGS) entry which is preliminary data.</text>
</comment>
<sequence length="127" mass="14380">MAVCGDTYYAGLWRTKLVQQLCWYVGTPQPRPNCGYRAPYWSWASVDGGVYLTAVEPAISYWADVVDVKVDIKTDDCTVSITGGSLKVRGCIFGVEYDRYTTEEIAGQHRIAFDGKCWLRVYLFQTQ</sequence>
<evidence type="ECO:0000313" key="1">
    <source>
        <dbReference type="EMBL" id="KAF6834424.1"/>
    </source>
</evidence>
<dbReference type="OrthoDB" id="4851591at2759"/>
<accession>A0A8H6NIA6</accession>
<dbReference type="EMBL" id="WIGM01000196">
    <property type="protein sequence ID" value="KAF6834424.1"/>
    <property type="molecule type" value="Genomic_DNA"/>
</dbReference>
<evidence type="ECO:0000313" key="2">
    <source>
        <dbReference type="Proteomes" id="UP000639643"/>
    </source>
</evidence>
<protein>
    <submittedName>
        <fullName evidence="1">Uncharacterized protein</fullName>
    </submittedName>
</protein>
<organism evidence="1 2">
    <name type="scientific">Colletotrichum musicola</name>
    <dbReference type="NCBI Taxonomy" id="2175873"/>
    <lineage>
        <taxon>Eukaryota</taxon>
        <taxon>Fungi</taxon>
        <taxon>Dikarya</taxon>
        <taxon>Ascomycota</taxon>
        <taxon>Pezizomycotina</taxon>
        <taxon>Sordariomycetes</taxon>
        <taxon>Hypocreomycetidae</taxon>
        <taxon>Glomerellales</taxon>
        <taxon>Glomerellaceae</taxon>
        <taxon>Colletotrichum</taxon>
        <taxon>Colletotrichum orchidearum species complex</taxon>
    </lineage>
</organism>
<gene>
    <name evidence="1" type="ORF">CMUS01_06161</name>
</gene>
<dbReference type="AlphaFoldDB" id="A0A8H6NIA6"/>
<name>A0A8H6NIA6_9PEZI</name>
<dbReference type="Proteomes" id="UP000639643">
    <property type="component" value="Unassembled WGS sequence"/>
</dbReference>
<proteinExistence type="predicted"/>
<reference evidence="1" key="1">
    <citation type="journal article" date="2020" name="Phytopathology">
        <title>Genome Sequence Resources of Colletotrichum truncatum, C. plurivorum, C. musicola, and C. sojae: Four Species Pathogenic to Soybean (Glycine max).</title>
        <authorList>
            <person name="Rogerio F."/>
            <person name="Boufleur T.R."/>
            <person name="Ciampi-Guillardi M."/>
            <person name="Sukno S.A."/>
            <person name="Thon M.R."/>
            <person name="Massola Junior N.S."/>
            <person name="Baroncelli R."/>
        </authorList>
    </citation>
    <scope>NUCLEOTIDE SEQUENCE</scope>
    <source>
        <strain evidence="1">LFN0074</strain>
    </source>
</reference>